<dbReference type="EMBL" id="LNYY01000019">
    <property type="protein sequence ID" value="KTD68198.1"/>
    <property type="molecule type" value="Genomic_DNA"/>
</dbReference>
<dbReference type="InterPro" id="IPR044880">
    <property type="entry name" value="NCX_ion-bd_dom_sf"/>
</dbReference>
<keyword evidence="3 5" id="KW-1133">Transmembrane helix</keyword>
<dbReference type="PATRIC" id="fig|947033.5.peg.1444"/>
<gene>
    <name evidence="7" type="ORF">Lste_1356</name>
</gene>
<feature type="transmembrane region" description="Helical" evidence="5">
    <location>
        <begin position="312"/>
        <end position="333"/>
    </location>
</feature>
<feature type="domain" description="Sodium/calcium exchanger membrane region" evidence="6">
    <location>
        <begin position="195"/>
        <end position="332"/>
    </location>
</feature>
<feature type="transmembrane region" description="Helical" evidence="5">
    <location>
        <begin position="73"/>
        <end position="98"/>
    </location>
</feature>
<dbReference type="STRING" id="947033.Lste_1356"/>
<evidence type="ECO:0000256" key="5">
    <source>
        <dbReference type="SAM" id="Phobius"/>
    </source>
</evidence>
<proteinExistence type="predicted"/>
<feature type="transmembrane region" description="Helical" evidence="5">
    <location>
        <begin position="259"/>
        <end position="282"/>
    </location>
</feature>
<comment type="caution">
    <text evidence="7">The sequence shown here is derived from an EMBL/GenBank/DDBJ whole genome shotgun (WGS) entry which is preliminary data.</text>
</comment>
<evidence type="ECO:0000313" key="8">
    <source>
        <dbReference type="Proteomes" id="UP000054926"/>
    </source>
</evidence>
<dbReference type="GO" id="GO:0006874">
    <property type="term" value="P:intracellular calcium ion homeostasis"/>
    <property type="evidence" value="ECO:0007669"/>
    <property type="project" value="TreeGrafter"/>
</dbReference>
<dbReference type="InterPro" id="IPR004837">
    <property type="entry name" value="NaCa_Exmemb"/>
</dbReference>
<reference evidence="7 8" key="1">
    <citation type="submission" date="2015-11" db="EMBL/GenBank/DDBJ databases">
        <title>Genomic analysis of 38 Legionella species identifies large and diverse effector repertoires.</title>
        <authorList>
            <person name="Burstein D."/>
            <person name="Amaro F."/>
            <person name="Zusman T."/>
            <person name="Lifshitz Z."/>
            <person name="Cohen O."/>
            <person name="Gilbert J.A."/>
            <person name="Pupko T."/>
            <person name="Shuman H.A."/>
            <person name="Segal G."/>
        </authorList>
    </citation>
    <scope>NUCLEOTIDE SEQUENCE [LARGE SCALE GENOMIC DNA]</scope>
    <source>
        <strain evidence="7 8">IMVS3376</strain>
    </source>
</reference>
<dbReference type="GO" id="GO:0005262">
    <property type="term" value="F:calcium channel activity"/>
    <property type="evidence" value="ECO:0007669"/>
    <property type="project" value="TreeGrafter"/>
</dbReference>
<accession>A0A0W0ZH97</accession>
<feature type="transmembrane region" description="Helical" evidence="5">
    <location>
        <begin position="143"/>
        <end position="161"/>
    </location>
</feature>
<comment type="subcellular location">
    <subcellularLocation>
        <location evidence="1">Membrane</location>
        <topology evidence="1">Multi-pass membrane protein</topology>
    </subcellularLocation>
</comment>
<evidence type="ECO:0000256" key="3">
    <source>
        <dbReference type="ARBA" id="ARBA00022989"/>
    </source>
</evidence>
<evidence type="ECO:0000256" key="2">
    <source>
        <dbReference type="ARBA" id="ARBA00022692"/>
    </source>
</evidence>
<feature type="transmembrane region" description="Helical" evidence="5">
    <location>
        <begin position="194"/>
        <end position="213"/>
    </location>
</feature>
<dbReference type="GO" id="GO:0008273">
    <property type="term" value="F:calcium, potassium:sodium antiporter activity"/>
    <property type="evidence" value="ECO:0007669"/>
    <property type="project" value="TreeGrafter"/>
</dbReference>
<dbReference type="Pfam" id="PF01699">
    <property type="entry name" value="Na_Ca_ex"/>
    <property type="match status" value="2"/>
</dbReference>
<dbReference type="AlphaFoldDB" id="A0A0W0ZH97"/>
<name>A0A0W0ZH97_9GAMM</name>
<evidence type="ECO:0000256" key="1">
    <source>
        <dbReference type="ARBA" id="ARBA00004141"/>
    </source>
</evidence>
<dbReference type="InterPro" id="IPR004481">
    <property type="entry name" value="K/Na/Ca-exchanger"/>
</dbReference>
<keyword evidence="8" id="KW-1185">Reference proteome</keyword>
<keyword evidence="4 5" id="KW-0472">Membrane</keyword>
<feature type="domain" description="Sodium/calcium exchanger membrane region" evidence="6">
    <location>
        <begin position="7"/>
        <end position="161"/>
    </location>
</feature>
<evidence type="ECO:0000259" key="6">
    <source>
        <dbReference type="Pfam" id="PF01699"/>
    </source>
</evidence>
<evidence type="ECO:0000256" key="4">
    <source>
        <dbReference type="ARBA" id="ARBA00023136"/>
    </source>
</evidence>
<keyword evidence="2 5" id="KW-0812">Transmembrane</keyword>
<dbReference type="GO" id="GO:0005886">
    <property type="term" value="C:plasma membrane"/>
    <property type="evidence" value="ECO:0007669"/>
    <property type="project" value="TreeGrafter"/>
</dbReference>
<dbReference type="PANTHER" id="PTHR10846:SF8">
    <property type="entry name" value="INNER MEMBRANE PROTEIN YRBG"/>
    <property type="match status" value="1"/>
</dbReference>
<feature type="transmembrane region" description="Helical" evidence="5">
    <location>
        <begin position="289"/>
        <end position="306"/>
    </location>
</feature>
<feature type="transmembrane region" description="Helical" evidence="5">
    <location>
        <begin position="220"/>
        <end position="239"/>
    </location>
</feature>
<dbReference type="Proteomes" id="UP000054926">
    <property type="component" value="Unassembled WGS sequence"/>
</dbReference>
<feature type="transmembrane region" description="Helical" evidence="5">
    <location>
        <begin position="118"/>
        <end position="136"/>
    </location>
</feature>
<sequence length="334" mass="36278">MYMWSELLITLVLILISAQLFSNALEYFGERINISTGVTGSIFAAISTALPETTVPLLALIAGTSNRQVNEEISVGAILGAPLMLSTLSTFIMACSVIKKRGINGYIAPEITGFQRDLNFFLVAFTLAALAMFLPLKPNYLRILFSVLLIALYFIYLVLTFNASKALVENGHAVITNEPLFLARLGLKTSLKTILIQLMFALILLVCSAKGFIQGVQGVAEALGVPVLLLSLLIIPIATELPEKVNSVIWVRKNQDTLGFGNITGAMVFQGTLLPALGILLTPWRPSRIVLTGILVTYLATAWLRFSISTHGIKISTLFLNGILYVAYLVIVLS</sequence>
<dbReference type="PANTHER" id="PTHR10846">
    <property type="entry name" value="SODIUM/POTASSIUM/CALCIUM EXCHANGER"/>
    <property type="match status" value="1"/>
</dbReference>
<protein>
    <submittedName>
        <fullName evidence="7">Ca2+/Na+ antiporter</fullName>
    </submittedName>
</protein>
<feature type="transmembrane region" description="Helical" evidence="5">
    <location>
        <begin position="38"/>
        <end position="61"/>
    </location>
</feature>
<organism evidence="7 8">
    <name type="scientific">Legionella steelei</name>
    <dbReference type="NCBI Taxonomy" id="947033"/>
    <lineage>
        <taxon>Bacteria</taxon>
        <taxon>Pseudomonadati</taxon>
        <taxon>Pseudomonadota</taxon>
        <taxon>Gammaproteobacteria</taxon>
        <taxon>Legionellales</taxon>
        <taxon>Legionellaceae</taxon>
        <taxon>Legionella</taxon>
    </lineage>
</organism>
<dbReference type="Gene3D" id="1.20.1420.30">
    <property type="entry name" value="NCX, central ion-binding region"/>
    <property type="match status" value="1"/>
</dbReference>
<evidence type="ECO:0000313" key="7">
    <source>
        <dbReference type="EMBL" id="KTD68198.1"/>
    </source>
</evidence>